<feature type="region of interest" description="Disordered" evidence="1">
    <location>
        <begin position="509"/>
        <end position="603"/>
    </location>
</feature>
<comment type="caution">
    <text evidence="4">The sequence shown here is derived from an EMBL/GenBank/DDBJ whole genome shotgun (WGS) entry which is preliminary data.</text>
</comment>
<gene>
    <name evidence="4" type="ORF">Bpfe_004440</name>
</gene>
<dbReference type="EMBL" id="JASAOG010000011">
    <property type="protein sequence ID" value="KAK0066319.1"/>
    <property type="molecule type" value="Genomic_DNA"/>
</dbReference>
<evidence type="ECO:0000256" key="1">
    <source>
        <dbReference type="SAM" id="MobiDB-lite"/>
    </source>
</evidence>
<name>A0AAD8FKC7_BIOPF</name>
<reference evidence="4" key="1">
    <citation type="journal article" date="2023" name="PLoS Negl. Trop. Dis.">
        <title>A genome sequence for Biomphalaria pfeifferi, the major vector snail for the human-infecting parasite Schistosoma mansoni.</title>
        <authorList>
            <person name="Bu L."/>
            <person name="Lu L."/>
            <person name="Laidemitt M.R."/>
            <person name="Zhang S.M."/>
            <person name="Mutuku M."/>
            <person name="Mkoji G."/>
            <person name="Steinauer M."/>
            <person name="Loker E.S."/>
        </authorList>
    </citation>
    <scope>NUCLEOTIDE SEQUENCE</scope>
    <source>
        <strain evidence="4">KasaAsao</strain>
    </source>
</reference>
<evidence type="ECO:0000256" key="3">
    <source>
        <dbReference type="SAM" id="SignalP"/>
    </source>
</evidence>
<keyword evidence="2" id="KW-0812">Transmembrane</keyword>
<evidence type="ECO:0000313" key="5">
    <source>
        <dbReference type="Proteomes" id="UP001233172"/>
    </source>
</evidence>
<feature type="compositionally biased region" description="Basic residues" evidence="1">
    <location>
        <begin position="581"/>
        <end position="595"/>
    </location>
</feature>
<accession>A0AAD8FKC7</accession>
<keyword evidence="2" id="KW-0472">Membrane</keyword>
<protein>
    <recommendedName>
        <fullName evidence="6">Ig-like domain-containing protein</fullName>
    </recommendedName>
</protein>
<keyword evidence="3" id="KW-0732">Signal</keyword>
<sequence length="794" mass="88543">MLCPIAIVCSVLLLSLDHVRSEELCPLALEGSQYNLSCTGSALESRLNTDRFIKWTVKDSSSGGDRDITLCVLNEACETNYKSEFSVTNRNLGQPFTSLLTFHKVTDKHRDNTLVCLLWNSNTTVWSCKMAVFQPGSNTDCTANLNNNGKIDLRCFSDDVYPGISCQYSEYINSLPSRLNQTMPKSRQKMNGKNLYSSKCETSLFPLVKGSYEYRFLVVPDYQIQGQWSFTSQKTVQVTKSPKVEIDQVETAPSLCPGVSSVRVVCSVDDWFGTEPLFRFRILGETLDSKETSQNGYKYKMTYDVPIKEGNFKALMNCTVGYNDSGGAFRGVWDTKHLNFSYPPKPPVFTNTALPTLSQILDITQGQNMTIECQALDGFPKVSFINVTCMSKGRVIYTNVTNSNRLPVIVYGNDTYNGAFCVCQAKHKTDCYNGTGGIIFLVRQLGQKRDGHSSDMWNKMTPVYYIIIAVLILIFLPIILGTCVFIHKHGAKLYDYYYGLYRRHTPGKFNRGSTRLTPRAAPPLPPPRVPPRPSGYLLPNNDEAGSQPVDVRGRAPSNEEGWMKDNDPVYLPCPAVPPRTQQKRLKRRKRRRKVHATPSDTSADYLIPFPRRFETTVSDLTEGDKSLTQANNSDYLSMNCMNENFGEASLGFAPLAPLPMNNTKRHPSENTEIENTGANSVTCKARYVKLDGKGKKRWETGQEVSAGAAGGVCEDLGQQASESVWVDTSMSDVELDFNGESDGSDQSGSRKDFLLPQDGGYVSSEPNNDRVLGPSSLMLRAVREQNVYVESSIY</sequence>
<dbReference type="AlphaFoldDB" id="A0AAD8FKC7"/>
<feature type="chain" id="PRO_5041987428" description="Ig-like domain-containing protein" evidence="3">
    <location>
        <begin position="22"/>
        <end position="794"/>
    </location>
</feature>
<evidence type="ECO:0000313" key="4">
    <source>
        <dbReference type="EMBL" id="KAK0066319.1"/>
    </source>
</evidence>
<feature type="compositionally biased region" description="Pro residues" evidence="1">
    <location>
        <begin position="520"/>
        <end position="533"/>
    </location>
</feature>
<keyword evidence="2" id="KW-1133">Transmembrane helix</keyword>
<feature type="transmembrane region" description="Helical" evidence="2">
    <location>
        <begin position="463"/>
        <end position="486"/>
    </location>
</feature>
<organism evidence="4 5">
    <name type="scientific">Biomphalaria pfeifferi</name>
    <name type="common">Bloodfluke planorb</name>
    <name type="synonym">Freshwater snail</name>
    <dbReference type="NCBI Taxonomy" id="112525"/>
    <lineage>
        <taxon>Eukaryota</taxon>
        <taxon>Metazoa</taxon>
        <taxon>Spiralia</taxon>
        <taxon>Lophotrochozoa</taxon>
        <taxon>Mollusca</taxon>
        <taxon>Gastropoda</taxon>
        <taxon>Heterobranchia</taxon>
        <taxon>Euthyneura</taxon>
        <taxon>Panpulmonata</taxon>
        <taxon>Hygrophila</taxon>
        <taxon>Lymnaeoidea</taxon>
        <taxon>Planorbidae</taxon>
        <taxon>Biomphalaria</taxon>
    </lineage>
</organism>
<reference evidence="4" key="2">
    <citation type="submission" date="2023-04" db="EMBL/GenBank/DDBJ databases">
        <authorList>
            <person name="Bu L."/>
            <person name="Lu L."/>
            <person name="Laidemitt M.R."/>
            <person name="Zhang S.M."/>
            <person name="Mutuku M."/>
            <person name="Mkoji G."/>
            <person name="Steinauer M."/>
            <person name="Loker E.S."/>
        </authorList>
    </citation>
    <scope>NUCLEOTIDE SEQUENCE</scope>
    <source>
        <strain evidence="4">KasaAsao</strain>
        <tissue evidence="4">Whole Snail</tissue>
    </source>
</reference>
<dbReference type="Proteomes" id="UP001233172">
    <property type="component" value="Unassembled WGS sequence"/>
</dbReference>
<feature type="compositionally biased region" description="Acidic residues" evidence="1">
    <location>
        <begin position="734"/>
        <end position="743"/>
    </location>
</feature>
<keyword evidence="5" id="KW-1185">Reference proteome</keyword>
<feature type="region of interest" description="Disordered" evidence="1">
    <location>
        <begin position="734"/>
        <end position="769"/>
    </location>
</feature>
<proteinExistence type="predicted"/>
<evidence type="ECO:0008006" key="6">
    <source>
        <dbReference type="Google" id="ProtNLM"/>
    </source>
</evidence>
<feature type="signal peptide" evidence="3">
    <location>
        <begin position="1"/>
        <end position="21"/>
    </location>
</feature>
<evidence type="ECO:0000256" key="2">
    <source>
        <dbReference type="SAM" id="Phobius"/>
    </source>
</evidence>